<dbReference type="InterPro" id="IPR029240">
    <property type="entry name" value="MMS19_N"/>
</dbReference>
<dbReference type="GO" id="GO:0051604">
    <property type="term" value="P:protein maturation"/>
    <property type="evidence" value="ECO:0007669"/>
    <property type="project" value="UniProtKB-UniRule"/>
</dbReference>
<dbReference type="PANTHER" id="PTHR12891:SF0">
    <property type="entry name" value="MMS19 NUCLEOTIDE EXCISION REPAIR PROTEIN HOMOLOG"/>
    <property type="match status" value="1"/>
</dbReference>
<keyword evidence="1" id="KW-0539">Nucleus</keyword>
<protein>
    <recommendedName>
        <fullName evidence="1">MMS19 nucleotide excision repair protein</fullName>
    </recommendedName>
</protein>
<name>Q2US11_ASPOR</name>
<organism evidence="3 4">
    <name type="scientific">Aspergillus oryzae (strain ATCC 42149 / RIB 40)</name>
    <name type="common">Yellow koji mold</name>
    <dbReference type="NCBI Taxonomy" id="510516"/>
    <lineage>
        <taxon>Eukaryota</taxon>
        <taxon>Fungi</taxon>
        <taxon>Dikarya</taxon>
        <taxon>Ascomycota</taxon>
        <taxon>Pezizomycotina</taxon>
        <taxon>Eurotiomycetes</taxon>
        <taxon>Eurotiomycetidae</taxon>
        <taxon>Eurotiales</taxon>
        <taxon>Aspergillaceae</taxon>
        <taxon>Aspergillus</taxon>
        <taxon>Aspergillus subgen. Circumdati</taxon>
    </lineage>
</organism>
<evidence type="ECO:0000313" key="4">
    <source>
        <dbReference type="Proteomes" id="UP000006564"/>
    </source>
</evidence>
<comment type="similarity">
    <text evidence="1">Belongs to the MET18/MMS19 family.</text>
</comment>
<dbReference type="GO" id="GO:0006281">
    <property type="term" value="P:DNA repair"/>
    <property type="evidence" value="ECO:0007669"/>
    <property type="project" value="UniProtKB-UniRule"/>
</dbReference>
<keyword evidence="1" id="KW-0227">DNA damage</keyword>
<dbReference type="OMA" id="MECFDKS"/>
<dbReference type="AlphaFoldDB" id="Q2US11"/>
<dbReference type="EMBL" id="AP007151">
    <property type="protein sequence ID" value="BAE55654.1"/>
    <property type="molecule type" value="Genomic_DNA"/>
</dbReference>
<dbReference type="Proteomes" id="UP000006564">
    <property type="component" value="Chromosome 1"/>
</dbReference>
<accession>Q2US11</accession>
<dbReference type="GO" id="GO:0005634">
    <property type="term" value="C:nucleus"/>
    <property type="evidence" value="ECO:0007669"/>
    <property type="project" value="UniProtKB-SubCell"/>
</dbReference>
<dbReference type="HOGENOM" id="CLU_116870_0_0_1"/>
<evidence type="ECO:0000256" key="1">
    <source>
        <dbReference type="RuleBase" id="RU367072"/>
    </source>
</evidence>
<keyword evidence="4" id="KW-1185">Reference proteome</keyword>
<dbReference type="GeneID" id="5989601"/>
<feature type="domain" description="MMS19 N-terminal" evidence="2">
    <location>
        <begin position="40"/>
        <end position="151"/>
    </location>
</feature>
<dbReference type="Pfam" id="PF14500">
    <property type="entry name" value="MMS19_N"/>
    <property type="match status" value="1"/>
</dbReference>
<dbReference type="STRING" id="510516.Q2US11"/>
<dbReference type="GO" id="GO:0016226">
    <property type="term" value="P:iron-sulfur cluster assembly"/>
    <property type="evidence" value="ECO:0007669"/>
    <property type="project" value="UniProtKB-UniRule"/>
</dbReference>
<proteinExistence type="inferred from homology"/>
<dbReference type="KEGG" id="aor:AO090005000612"/>
<dbReference type="InterPro" id="IPR016024">
    <property type="entry name" value="ARM-type_fold"/>
</dbReference>
<dbReference type="InterPro" id="IPR039920">
    <property type="entry name" value="MMS19"/>
</dbReference>
<comment type="function">
    <text evidence="1">Key component of the cytosolic iron-sulfur protein assembly (CIA) complex, a multiprotein complex that mediates the incorporation of iron-sulfur cluster into apoproteins specifically involved in DNA metabolism and genomic integrity. In the CIA complex, MMS19 acts as an adapter between early-acting CIA components and a subset of cellular target iron-sulfur proteins.</text>
</comment>
<comment type="subcellular location">
    <subcellularLocation>
        <location evidence="1">Nucleus</location>
    </subcellularLocation>
</comment>
<sequence length="154" mass="17471">MSALQTFLLVVDHDKQEAKQIAERIAQDVETKKTTLIEVVQSLGEYINDEDPILRGKAVSYLTSVIKSLPPRFLSRQQIQVLTTFFCDRIEDGGAVAGLDTLQKLDRFNKALAEEVAQAIFEHFQDLQSRSQSQRFQVYQLLNELMVNHRSGGC</sequence>
<dbReference type="SUPFAM" id="SSF48371">
    <property type="entry name" value="ARM repeat"/>
    <property type="match status" value="1"/>
</dbReference>
<dbReference type="PANTHER" id="PTHR12891">
    <property type="entry name" value="DNA REPAIR/TRANSCRIPTION PROTEIN MET18/MMS19"/>
    <property type="match status" value="1"/>
</dbReference>
<reference evidence="3 4" key="1">
    <citation type="journal article" date="2005" name="Nature">
        <title>Genome sequencing and analysis of Aspergillus oryzae.</title>
        <authorList>
            <person name="Machida M."/>
            <person name="Asai K."/>
            <person name="Sano M."/>
            <person name="Tanaka T."/>
            <person name="Kumagai T."/>
            <person name="Terai G."/>
            <person name="Kusumoto K."/>
            <person name="Arima T."/>
            <person name="Akita O."/>
            <person name="Kashiwagi Y."/>
            <person name="Abe K."/>
            <person name="Gomi K."/>
            <person name="Horiuchi H."/>
            <person name="Kitamoto K."/>
            <person name="Kobayashi T."/>
            <person name="Takeuchi M."/>
            <person name="Denning D.W."/>
            <person name="Galagan J.E."/>
            <person name="Nierman W.C."/>
            <person name="Yu J."/>
            <person name="Archer D.B."/>
            <person name="Bennett J.W."/>
            <person name="Bhatnagar D."/>
            <person name="Cleveland T.E."/>
            <person name="Fedorova N.D."/>
            <person name="Gotoh O."/>
            <person name="Horikawa H."/>
            <person name="Hosoyama A."/>
            <person name="Ichinomiya M."/>
            <person name="Igarashi R."/>
            <person name="Iwashita K."/>
            <person name="Juvvadi P.R."/>
            <person name="Kato M."/>
            <person name="Kato Y."/>
            <person name="Kin T."/>
            <person name="Kokubun A."/>
            <person name="Maeda H."/>
            <person name="Maeyama N."/>
            <person name="Maruyama J."/>
            <person name="Nagasaki H."/>
            <person name="Nakajima T."/>
            <person name="Oda K."/>
            <person name="Okada K."/>
            <person name="Paulsen I."/>
            <person name="Sakamoto K."/>
            <person name="Sawano T."/>
            <person name="Takahashi M."/>
            <person name="Takase K."/>
            <person name="Terabayashi Y."/>
            <person name="Wortman J."/>
            <person name="Yamada O."/>
            <person name="Yamagata Y."/>
            <person name="Anazawa H."/>
            <person name="Hata Y."/>
            <person name="Koide Y."/>
            <person name="Komori T."/>
            <person name="Koyama Y."/>
            <person name="Minetoki T."/>
            <person name="Suharnan S."/>
            <person name="Tanaka A."/>
            <person name="Isono K."/>
            <person name="Kuhara S."/>
            <person name="Ogasawara N."/>
            <person name="Kikuchi H."/>
        </authorList>
    </citation>
    <scope>NUCLEOTIDE SEQUENCE [LARGE SCALE GENOMIC DNA]</scope>
    <source>
        <strain evidence="4">ATCC 42149 / RIB 40</strain>
    </source>
</reference>
<dbReference type="GO" id="GO:0097361">
    <property type="term" value="C:cytosolic [4Fe-4S] assembly targeting complex"/>
    <property type="evidence" value="ECO:0007669"/>
    <property type="project" value="UniProtKB-UniRule"/>
</dbReference>
<evidence type="ECO:0000259" key="2">
    <source>
        <dbReference type="Pfam" id="PF14500"/>
    </source>
</evidence>
<evidence type="ECO:0000313" key="3">
    <source>
        <dbReference type="EMBL" id="BAE55654.1"/>
    </source>
</evidence>
<keyword evidence="1" id="KW-0234">DNA repair</keyword>
<gene>
    <name evidence="3" type="ORF">AO090005000612</name>
</gene>
<dbReference type="RefSeq" id="XP_023089031.1">
    <property type="nucleotide sequence ID" value="XM_023234022.1"/>
</dbReference>